<organism evidence="17 18">
    <name type="scientific">Gasterosteus aculeatus aculeatus</name>
    <name type="common">three-spined stickleback</name>
    <dbReference type="NCBI Taxonomy" id="481459"/>
    <lineage>
        <taxon>Eukaryota</taxon>
        <taxon>Metazoa</taxon>
        <taxon>Chordata</taxon>
        <taxon>Craniata</taxon>
        <taxon>Vertebrata</taxon>
        <taxon>Euteleostomi</taxon>
        <taxon>Actinopterygii</taxon>
        <taxon>Neopterygii</taxon>
        <taxon>Teleostei</taxon>
        <taxon>Neoteleostei</taxon>
        <taxon>Acanthomorphata</taxon>
        <taxon>Eupercaria</taxon>
        <taxon>Perciformes</taxon>
        <taxon>Cottioidei</taxon>
        <taxon>Gasterosteales</taxon>
        <taxon>Gasterosteidae</taxon>
        <taxon>Gasterosteus</taxon>
    </lineage>
</organism>
<dbReference type="PANTHER" id="PTHR15083">
    <property type="entry name" value="NADH DEHYDROGENASE [UBIQUINONE] 1 BETA SUBCOMPLEX SUBUNIT 6"/>
    <property type="match status" value="1"/>
</dbReference>
<evidence type="ECO:0000256" key="8">
    <source>
        <dbReference type="ARBA" id="ARBA00022692"/>
    </source>
</evidence>
<proteinExistence type="inferred from homology"/>
<evidence type="ECO:0000256" key="3">
    <source>
        <dbReference type="ARBA" id="ARBA00007771"/>
    </source>
</evidence>
<sequence>MPLIKCVCIAIQKTKIKENKNVSHVLFRASGCRCKMCVLSYWCVISACSSSFARTGKCPPWCHCRLNIQKVKKKKTMSGYTPDEKLRVEQIRTLRRRWLKDQELSPRESAIQAKPSGAVAKFWAGFLEPKSLWRLYTYKAYNGGVFALTRLLIPAWIAHYCVKYHIAQRPYGIVEVKPKLYPGDTILETGEIVPDLPETHGHH</sequence>
<reference evidence="17 18" key="1">
    <citation type="journal article" date="2021" name="G3 (Bethesda)">
        <title>Improved contiguity of the threespine stickleback genome using long-read sequencing.</title>
        <authorList>
            <person name="Nath S."/>
            <person name="Shaw D.E."/>
            <person name="White M.A."/>
        </authorList>
    </citation>
    <scope>NUCLEOTIDE SEQUENCE [LARGE SCALE GENOMIC DNA]</scope>
    <source>
        <strain evidence="17 18">Lake Benthic</strain>
    </source>
</reference>
<dbReference type="Ensembl" id="ENSGACT00000050415.1">
    <property type="protein sequence ID" value="ENSGACP00000033459.1"/>
    <property type="gene ID" value="ENSGACG00000030174.1"/>
</dbReference>
<comment type="similarity">
    <text evidence="3">Belongs to the complex I NDUFB6 subunit family.</text>
</comment>
<evidence type="ECO:0000256" key="5">
    <source>
        <dbReference type="ARBA" id="ARBA00018675"/>
    </source>
</evidence>
<keyword evidence="14" id="KW-0472">Membrane</keyword>
<dbReference type="GO" id="GO:0006120">
    <property type="term" value="P:mitochondrial electron transport, NADH to ubiquinone"/>
    <property type="evidence" value="ECO:0007669"/>
    <property type="project" value="InterPro"/>
</dbReference>
<protein>
    <recommendedName>
        <fullName evidence="5">NADH dehydrogenase [ubiquinone] 1 beta subcomplex subunit 6</fullName>
    </recommendedName>
    <alternativeName>
        <fullName evidence="16">Complex I-B17</fullName>
    </alternativeName>
    <alternativeName>
        <fullName evidence="15">NADH-ubiquinone oxidoreductase B17 subunit</fullName>
    </alternativeName>
</protein>
<evidence type="ECO:0000256" key="7">
    <source>
        <dbReference type="ARBA" id="ARBA00022660"/>
    </source>
</evidence>
<keyword evidence="7" id="KW-0679">Respiratory chain</keyword>
<name>A0AAQ4P3D0_GASAC</name>
<keyword evidence="10" id="KW-0249">Electron transport</keyword>
<keyword evidence="9" id="KW-0999">Mitochondrion inner membrane</keyword>
<keyword evidence="11" id="KW-1133">Transmembrane helix</keyword>
<reference evidence="17" key="2">
    <citation type="submission" date="2025-08" db="UniProtKB">
        <authorList>
            <consortium name="Ensembl"/>
        </authorList>
    </citation>
    <scope>IDENTIFICATION</scope>
</reference>
<dbReference type="GeneTree" id="ENSGT00390000007535"/>
<evidence type="ECO:0000313" key="18">
    <source>
        <dbReference type="Proteomes" id="UP000007635"/>
    </source>
</evidence>
<reference evidence="17" key="3">
    <citation type="submission" date="2025-09" db="UniProtKB">
        <authorList>
            <consortium name="Ensembl"/>
        </authorList>
    </citation>
    <scope>IDENTIFICATION</scope>
</reference>
<keyword evidence="13" id="KW-0496">Mitochondrion</keyword>
<dbReference type="PANTHER" id="PTHR15083:SF0">
    <property type="entry name" value="NADH DEHYDROGENASE [UBIQUINONE] 1 BETA SUBCOMPLEX SUBUNIT 6"/>
    <property type="match status" value="1"/>
</dbReference>
<evidence type="ECO:0000256" key="9">
    <source>
        <dbReference type="ARBA" id="ARBA00022792"/>
    </source>
</evidence>
<keyword evidence="6" id="KW-0813">Transport</keyword>
<evidence type="ECO:0000256" key="14">
    <source>
        <dbReference type="ARBA" id="ARBA00023136"/>
    </source>
</evidence>
<evidence type="ECO:0000256" key="1">
    <source>
        <dbReference type="ARBA" id="ARBA00003195"/>
    </source>
</evidence>
<dbReference type="GO" id="GO:0005743">
    <property type="term" value="C:mitochondrial inner membrane"/>
    <property type="evidence" value="ECO:0007669"/>
    <property type="project" value="UniProtKB-SubCell"/>
</dbReference>
<dbReference type="Pfam" id="PF09782">
    <property type="entry name" value="NDUF_B6"/>
    <property type="match status" value="1"/>
</dbReference>
<dbReference type="AlphaFoldDB" id="A0AAQ4P3D0"/>
<evidence type="ECO:0000256" key="10">
    <source>
        <dbReference type="ARBA" id="ARBA00022982"/>
    </source>
</evidence>
<evidence type="ECO:0000256" key="16">
    <source>
        <dbReference type="ARBA" id="ARBA00030214"/>
    </source>
</evidence>
<comment type="function">
    <text evidence="1">Accessory subunit of the mitochondrial membrane respiratory chain NADH dehydrogenase (Complex I), that is believed not to be involved in catalysis. Complex I functions in the transfer of electrons from NADH to the respiratory chain. The immediate electron acceptor for the enzyme is believed to be ubiquinone.</text>
</comment>
<keyword evidence="12" id="KW-0007">Acetylation</keyword>
<dbReference type="InterPro" id="IPR019174">
    <property type="entry name" value="NADH_DH_b-subcmplx_su6"/>
</dbReference>
<accession>A0AAQ4P3D0</accession>
<evidence type="ECO:0000256" key="12">
    <source>
        <dbReference type="ARBA" id="ARBA00022990"/>
    </source>
</evidence>
<evidence type="ECO:0000256" key="6">
    <source>
        <dbReference type="ARBA" id="ARBA00022448"/>
    </source>
</evidence>
<evidence type="ECO:0000313" key="17">
    <source>
        <dbReference type="Ensembl" id="ENSGACP00000033459.1"/>
    </source>
</evidence>
<evidence type="ECO:0000256" key="4">
    <source>
        <dbReference type="ARBA" id="ARBA00011533"/>
    </source>
</evidence>
<evidence type="ECO:0000256" key="11">
    <source>
        <dbReference type="ARBA" id="ARBA00022989"/>
    </source>
</evidence>
<keyword evidence="18" id="KW-1185">Reference proteome</keyword>
<comment type="subcellular location">
    <subcellularLocation>
        <location evidence="2">Mitochondrion inner membrane</location>
        <topology evidence="2">Single-pass membrane protein</topology>
        <orientation evidence="2">Matrix side</orientation>
    </subcellularLocation>
</comment>
<comment type="subunit">
    <text evidence="4">Complex I is composed of 45 different subunits.</text>
</comment>
<dbReference type="Proteomes" id="UP000007635">
    <property type="component" value="Chromosome IX"/>
</dbReference>
<keyword evidence="8" id="KW-0812">Transmembrane</keyword>
<evidence type="ECO:0000256" key="15">
    <source>
        <dbReference type="ARBA" id="ARBA00029949"/>
    </source>
</evidence>
<evidence type="ECO:0000256" key="13">
    <source>
        <dbReference type="ARBA" id="ARBA00023128"/>
    </source>
</evidence>
<evidence type="ECO:0000256" key="2">
    <source>
        <dbReference type="ARBA" id="ARBA00004298"/>
    </source>
</evidence>